<organism evidence="5">
    <name type="scientific">Triticum aestivum</name>
    <name type="common">Wheat</name>
    <dbReference type="NCBI Taxonomy" id="4565"/>
    <lineage>
        <taxon>Eukaryota</taxon>
        <taxon>Viridiplantae</taxon>
        <taxon>Streptophyta</taxon>
        <taxon>Embryophyta</taxon>
        <taxon>Tracheophyta</taxon>
        <taxon>Spermatophyta</taxon>
        <taxon>Magnoliopsida</taxon>
        <taxon>Liliopsida</taxon>
        <taxon>Poales</taxon>
        <taxon>Poaceae</taxon>
        <taxon>BOP clade</taxon>
        <taxon>Pooideae</taxon>
        <taxon>Triticodae</taxon>
        <taxon>Triticeae</taxon>
        <taxon>Triticinae</taxon>
        <taxon>Triticum</taxon>
    </lineage>
</organism>
<dbReference type="GO" id="GO:0005737">
    <property type="term" value="C:cytoplasm"/>
    <property type="evidence" value="ECO:0000318"/>
    <property type="project" value="GO_Central"/>
</dbReference>
<keyword evidence="6" id="KW-1185">Reference proteome</keyword>
<evidence type="ECO:0000259" key="4">
    <source>
        <dbReference type="Pfam" id="PF01612"/>
    </source>
</evidence>
<dbReference type="GO" id="GO:0005634">
    <property type="term" value="C:nucleus"/>
    <property type="evidence" value="ECO:0000318"/>
    <property type="project" value="GO_Central"/>
</dbReference>
<dbReference type="AlphaFoldDB" id="A0A3B6DA32"/>
<dbReference type="InterPro" id="IPR036397">
    <property type="entry name" value="RNaseH_sf"/>
</dbReference>
<name>A0A3B6DA32_WHEAT</name>
<dbReference type="SMR" id="A0A3B6DA32"/>
<dbReference type="GO" id="GO:0003676">
    <property type="term" value="F:nucleic acid binding"/>
    <property type="evidence" value="ECO:0007669"/>
    <property type="project" value="InterPro"/>
</dbReference>
<dbReference type="Gramene" id="TraesCS2D03G0198500.1">
    <property type="protein sequence ID" value="TraesCS2D03G0198500.1.CDS"/>
    <property type="gene ID" value="TraesCS2D03G0198500"/>
</dbReference>
<dbReference type="PANTHER" id="PTHR13620">
    <property type="entry name" value="3-5 EXONUCLEASE"/>
    <property type="match status" value="1"/>
</dbReference>
<dbReference type="GO" id="GO:0008408">
    <property type="term" value="F:3'-5' exonuclease activity"/>
    <property type="evidence" value="ECO:0000318"/>
    <property type="project" value="GO_Central"/>
</dbReference>
<evidence type="ECO:0000313" key="6">
    <source>
        <dbReference type="Proteomes" id="UP000019116"/>
    </source>
</evidence>
<dbReference type="OrthoDB" id="446462at2759"/>
<dbReference type="Pfam" id="PF01612">
    <property type="entry name" value="DNA_pol_A_exo1"/>
    <property type="match status" value="1"/>
</dbReference>
<reference evidence="5" key="1">
    <citation type="submission" date="2018-08" db="EMBL/GenBank/DDBJ databases">
        <authorList>
            <person name="Rossello M."/>
        </authorList>
    </citation>
    <scope>NUCLEOTIDE SEQUENCE [LARGE SCALE GENOMIC DNA]</scope>
    <source>
        <strain evidence="5">cv. Chinese Spring</strain>
    </source>
</reference>
<dbReference type="InterPro" id="IPR051132">
    <property type="entry name" value="3-5_Exonuclease_domain"/>
</dbReference>
<evidence type="ECO:0000256" key="1">
    <source>
        <dbReference type="ARBA" id="ARBA00022722"/>
    </source>
</evidence>
<dbReference type="InterPro" id="IPR012337">
    <property type="entry name" value="RNaseH-like_sf"/>
</dbReference>
<evidence type="ECO:0000256" key="3">
    <source>
        <dbReference type="SAM" id="MobiDB-lite"/>
    </source>
</evidence>
<evidence type="ECO:0000256" key="2">
    <source>
        <dbReference type="ARBA" id="ARBA00022801"/>
    </source>
</evidence>
<sequence length="262" mass="30286">MAEASWSNSPPSAKHHRGEASGKEPMVVDDDVPVPGQKLDYTVPLKVDTHLKEPLDVKCTSNPDEANKRIREIRKRLGGMLPRSIGVDVEYTSEDEPPQMAAVLQLCVEDLCLVYHITAATEWPKELRPLLQEKELYTFVGFCIGGDKEKLKLSGLEINPDKFVDMQRQWRVPNNGKRWQSLAEFAASLIHPSYKKMKQKINNEEDHKLWGISPLPKYLIEYAAKDAYVTYEAWKKIETTREGFKQWREAEEHWDDPYYWGQ</sequence>
<dbReference type="STRING" id="4565.A0A3B6DA32"/>
<keyword evidence="1" id="KW-0540">Nuclease</keyword>
<feature type="domain" description="3'-5' exonuclease" evidence="4">
    <location>
        <begin position="77"/>
        <end position="238"/>
    </location>
</feature>
<dbReference type="EnsemblPlants" id="TraesCS2D02G094900.1">
    <property type="protein sequence ID" value="TraesCS2D02G094900.1"/>
    <property type="gene ID" value="TraesCS2D02G094900"/>
</dbReference>
<reference evidence="5" key="2">
    <citation type="submission" date="2018-10" db="UniProtKB">
        <authorList>
            <consortium name="EnsemblPlants"/>
        </authorList>
    </citation>
    <scope>IDENTIFICATION</scope>
</reference>
<dbReference type="Proteomes" id="UP000019116">
    <property type="component" value="Chromosome 2D"/>
</dbReference>
<evidence type="ECO:0000313" key="5">
    <source>
        <dbReference type="EnsemblPlants" id="TraesCS2D02G094900.1"/>
    </source>
</evidence>
<dbReference type="Gramene" id="TraesCS2D02G094900.1">
    <property type="protein sequence ID" value="TraesCS2D02G094900.1"/>
    <property type="gene ID" value="TraesCS2D02G094900"/>
</dbReference>
<dbReference type="GO" id="GO:0006139">
    <property type="term" value="P:nucleobase-containing compound metabolic process"/>
    <property type="evidence" value="ECO:0007669"/>
    <property type="project" value="InterPro"/>
</dbReference>
<dbReference type="Gene3D" id="3.30.420.10">
    <property type="entry name" value="Ribonuclease H-like superfamily/Ribonuclease H"/>
    <property type="match status" value="1"/>
</dbReference>
<dbReference type="PANTHER" id="PTHR13620:SF75">
    <property type="entry name" value="UBIQUITIN-LIKE DOMAIN-CONTAINING PROTEIN"/>
    <property type="match status" value="1"/>
</dbReference>
<keyword evidence="2" id="KW-0378">Hydrolase</keyword>
<protein>
    <recommendedName>
        <fullName evidence="4">3'-5' exonuclease domain-containing protein</fullName>
    </recommendedName>
</protein>
<accession>A0A3B6DA32</accession>
<dbReference type="InterPro" id="IPR002562">
    <property type="entry name" value="3'-5'_exonuclease_dom"/>
</dbReference>
<feature type="compositionally biased region" description="Polar residues" evidence="3">
    <location>
        <begin position="1"/>
        <end position="11"/>
    </location>
</feature>
<dbReference type="SUPFAM" id="SSF53098">
    <property type="entry name" value="Ribonuclease H-like"/>
    <property type="match status" value="1"/>
</dbReference>
<feature type="region of interest" description="Disordered" evidence="3">
    <location>
        <begin position="1"/>
        <end position="34"/>
    </location>
</feature>
<proteinExistence type="predicted"/>